<keyword evidence="3" id="KW-1185">Reference proteome</keyword>
<gene>
    <name evidence="2" type="ORF">Q7514_21535</name>
</gene>
<feature type="region of interest" description="Disordered" evidence="1">
    <location>
        <begin position="1"/>
        <end position="36"/>
    </location>
</feature>
<evidence type="ECO:0000313" key="2">
    <source>
        <dbReference type="EMBL" id="MEE2060106.1"/>
    </source>
</evidence>
<dbReference type="EMBL" id="JAUTXY010000011">
    <property type="protein sequence ID" value="MEE2060106.1"/>
    <property type="molecule type" value="Genomic_DNA"/>
</dbReference>
<organism evidence="2 3">
    <name type="scientific">Rhodococcus artemisiae</name>
    <dbReference type="NCBI Taxonomy" id="714159"/>
    <lineage>
        <taxon>Bacteria</taxon>
        <taxon>Bacillati</taxon>
        <taxon>Actinomycetota</taxon>
        <taxon>Actinomycetes</taxon>
        <taxon>Mycobacteriales</taxon>
        <taxon>Nocardiaceae</taxon>
        <taxon>Rhodococcus</taxon>
    </lineage>
</organism>
<evidence type="ECO:0000256" key="1">
    <source>
        <dbReference type="SAM" id="MobiDB-lite"/>
    </source>
</evidence>
<proteinExistence type="predicted"/>
<dbReference type="RefSeq" id="WP_330135302.1">
    <property type="nucleotide sequence ID" value="NZ_JAUTXY010000011.1"/>
</dbReference>
<feature type="compositionally biased region" description="Basic and acidic residues" evidence="1">
    <location>
        <begin position="24"/>
        <end position="33"/>
    </location>
</feature>
<dbReference type="Proteomes" id="UP001336020">
    <property type="component" value="Unassembled WGS sequence"/>
</dbReference>
<name>A0ABU7LEY8_9NOCA</name>
<reference evidence="2 3" key="1">
    <citation type="submission" date="2023-07" db="EMBL/GenBank/DDBJ databases">
        <authorList>
            <person name="Girao M."/>
            <person name="Carvalho M.F."/>
        </authorList>
    </citation>
    <scope>NUCLEOTIDE SEQUENCE [LARGE SCALE GENOMIC DNA]</scope>
    <source>
        <strain evidence="2 3">YIM65754</strain>
    </source>
</reference>
<accession>A0ABU7LEY8</accession>
<comment type="caution">
    <text evidence="2">The sequence shown here is derived from an EMBL/GenBank/DDBJ whole genome shotgun (WGS) entry which is preliminary data.</text>
</comment>
<evidence type="ECO:0000313" key="3">
    <source>
        <dbReference type="Proteomes" id="UP001336020"/>
    </source>
</evidence>
<protein>
    <submittedName>
        <fullName evidence="2">Uncharacterized protein</fullName>
    </submittedName>
</protein>
<sequence>MGYPGSEIVGFGAQPTHIDGASLRQDKPSDPDRYGGTFHPVWKNIDPGAHAIPAPARPLLVAARTFQAVRGAEPHRALFRGGLGGTGSFARESAEACGLALPPRHQRDAQRLSTVTAHLYAGPDLR</sequence>